<proteinExistence type="predicted"/>
<evidence type="ECO:0000313" key="3">
    <source>
        <dbReference type="Proteomes" id="UP001610334"/>
    </source>
</evidence>
<comment type="caution">
    <text evidence="2">The sequence shown here is derived from an EMBL/GenBank/DDBJ whole genome shotgun (WGS) entry which is preliminary data.</text>
</comment>
<dbReference type="EMBL" id="JBFXLT010000009">
    <property type="protein sequence ID" value="KAL2819733.1"/>
    <property type="molecule type" value="Genomic_DNA"/>
</dbReference>
<gene>
    <name evidence="2" type="ORF">BJX63DRAFT_360506</name>
</gene>
<evidence type="ECO:0000256" key="1">
    <source>
        <dbReference type="SAM" id="Phobius"/>
    </source>
</evidence>
<name>A0ABR4HYH2_9EURO</name>
<organism evidence="2 3">
    <name type="scientific">Aspergillus granulosus</name>
    <dbReference type="NCBI Taxonomy" id="176169"/>
    <lineage>
        <taxon>Eukaryota</taxon>
        <taxon>Fungi</taxon>
        <taxon>Dikarya</taxon>
        <taxon>Ascomycota</taxon>
        <taxon>Pezizomycotina</taxon>
        <taxon>Eurotiomycetes</taxon>
        <taxon>Eurotiomycetidae</taxon>
        <taxon>Eurotiales</taxon>
        <taxon>Aspergillaceae</taxon>
        <taxon>Aspergillus</taxon>
        <taxon>Aspergillus subgen. Nidulantes</taxon>
    </lineage>
</organism>
<keyword evidence="3" id="KW-1185">Reference proteome</keyword>
<evidence type="ECO:0000313" key="2">
    <source>
        <dbReference type="EMBL" id="KAL2819733.1"/>
    </source>
</evidence>
<keyword evidence="1" id="KW-0812">Transmembrane</keyword>
<sequence>MDACAKVHSLSLYMPSSGLLPTTIVIFYALQTTFLRPSFSHRNSSVNMHSCPGACKKGHHCRGIISSRQRHDWRALPLDNLNCTRQRSYEPKLILAFATNLQARDLRRSGLLSDALEYSMPFYDKSTGFADYKPLACRSYLSDERRPTLPLHKPTRACVLTVGSWIGCI</sequence>
<feature type="transmembrane region" description="Helical" evidence="1">
    <location>
        <begin position="12"/>
        <end position="30"/>
    </location>
</feature>
<dbReference type="Proteomes" id="UP001610334">
    <property type="component" value="Unassembled WGS sequence"/>
</dbReference>
<keyword evidence="1" id="KW-0472">Membrane</keyword>
<accession>A0ABR4HYH2</accession>
<protein>
    <submittedName>
        <fullName evidence="2">Uncharacterized protein</fullName>
    </submittedName>
</protein>
<reference evidence="2 3" key="1">
    <citation type="submission" date="2024-07" db="EMBL/GenBank/DDBJ databases">
        <title>Section-level genome sequencing and comparative genomics of Aspergillus sections Usti and Cavernicolus.</title>
        <authorList>
            <consortium name="Lawrence Berkeley National Laboratory"/>
            <person name="Nybo J.L."/>
            <person name="Vesth T.C."/>
            <person name="Theobald S."/>
            <person name="Frisvad J.C."/>
            <person name="Larsen T.O."/>
            <person name="Kjaerboelling I."/>
            <person name="Rothschild-Mancinelli K."/>
            <person name="Lyhne E.K."/>
            <person name="Kogle M.E."/>
            <person name="Barry K."/>
            <person name="Clum A."/>
            <person name="Na H."/>
            <person name="Ledsgaard L."/>
            <person name="Lin J."/>
            <person name="Lipzen A."/>
            <person name="Kuo A."/>
            <person name="Riley R."/>
            <person name="Mondo S."/>
            <person name="Labutti K."/>
            <person name="Haridas S."/>
            <person name="Pangalinan J."/>
            <person name="Salamov A.A."/>
            <person name="Simmons B.A."/>
            <person name="Magnuson J.K."/>
            <person name="Chen J."/>
            <person name="Drula E."/>
            <person name="Henrissat B."/>
            <person name="Wiebenga A."/>
            <person name="Lubbers R.J."/>
            <person name="Gomes A.C."/>
            <person name="Makela M.R."/>
            <person name="Stajich J."/>
            <person name="Grigoriev I.V."/>
            <person name="Mortensen U.H."/>
            <person name="De Vries R.P."/>
            <person name="Baker S.E."/>
            <person name="Andersen M.R."/>
        </authorList>
    </citation>
    <scope>NUCLEOTIDE SEQUENCE [LARGE SCALE GENOMIC DNA]</scope>
    <source>
        <strain evidence="2 3">CBS 588.65</strain>
    </source>
</reference>
<keyword evidence="1" id="KW-1133">Transmembrane helix</keyword>